<protein>
    <submittedName>
        <fullName evidence="1">Uncharacterized protein</fullName>
    </submittedName>
</protein>
<accession>A0ACC0VSN4</accession>
<keyword evidence="2" id="KW-1185">Reference proteome</keyword>
<evidence type="ECO:0000313" key="2">
    <source>
        <dbReference type="Proteomes" id="UP001163321"/>
    </source>
</evidence>
<dbReference type="EMBL" id="CM047586">
    <property type="protein sequence ID" value="KAI9909302.1"/>
    <property type="molecule type" value="Genomic_DNA"/>
</dbReference>
<dbReference type="Proteomes" id="UP001163321">
    <property type="component" value="Chromosome 7"/>
</dbReference>
<proteinExistence type="predicted"/>
<reference evidence="1 2" key="1">
    <citation type="journal article" date="2022" name="bioRxiv">
        <title>The genome of the oomycete Peronosclerospora sorghi, a cosmopolitan pathogen of maize and sorghum, is inflated with dispersed pseudogenes.</title>
        <authorList>
            <person name="Fletcher K."/>
            <person name="Martin F."/>
            <person name="Isakeit T."/>
            <person name="Cavanaugh K."/>
            <person name="Magill C."/>
            <person name="Michelmore R."/>
        </authorList>
    </citation>
    <scope>NUCLEOTIDE SEQUENCE [LARGE SCALE GENOMIC DNA]</scope>
    <source>
        <strain evidence="1">P6</strain>
    </source>
</reference>
<evidence type="ECO:0000313" key="1">
    <source>
        <dbReference type="EMBL" id="KAI9909302.1"/>
    </source>
</evidence>
<organism evidence="1 2">
    <name type="scientific">Peronosclerospora sorghi</name>
    <dbReference type="NCBI Taxonomy" id="230839"/>
    <lineage>
        <taxon>Eukaryota</taxon>
        <taxon>Sar</taxon>
        <taxon>Stramenopiles</taxon>
        <taxon>Oomycota</taxon>
        <taxon>Peronosporomycetes</taxon>
        <taxon>Peronosporales</taxon>
        <taxon>Peronosporaceae</taxon>
        <taxon>Peronosclerospora</taxon>
    </lineage>
</organism>
<sequence>MTRRNDRGMNLADPMQTDNVHMRQPSREDCRRKNLCFRCKKPGHRMNDCHVKSSRCRRKDGPRRVVNSVRIRTSSLDESKMDESMSFRSYTMNISRLESQASMEQENRLIRKKVLVNGRERIALIDCGANHNLIRPGIVDDPVTEHVASVESFDGHIRRNMRLRAVHATVEMDDMKFDSIALTEYRLSVTHDLILGKPWLTRFNPAIDWQTHVITVSSMKVFDTIEDRAKDCDLPLDGNSDKHLATQEIQNKKELCKIK</sequence>
<name>A0ACC0VSN4_9STRA</name>
<gene>
    <name evidence="1" type="ORF">PsorP6_014893</name>
</gene>
<comment type="caution">
    <text evidence="1">The sequence shown here is derived from an EMBL/GenBank/DDBJ whole genome shotgun (WGS) entry which is preliminary data.</text>
</comment>